<accession>A0A2T7UBG4</accession>
<keyword evidence="3" id="KW-0274">FAD</keyword>
<dbReference type="SUPFAM" id="SSF51905">
    <property type="entry name" value="FAD/NAD(P)-binding domain"/>
    <property type="match status" value="1"/>
</dbReference>
<gene>
    <name evidence="6" type="ORF">H663_014310</name>
</gene>
<feature type="domain" description="FAD-dependent oxidoreductase 2 FAD-binding" evidence="5">
    <location>
        <begin position="6"/>
        <end position="545"/>
    </location>
</feature>
<evidence type="ECO:0000256" key="2">
    <source>
        <dbReference type="ARBA" id="ARBA00022630"/>
    </source>
</evidence>
<dbReference type="STRING" id="1293045.H663_02095"/>
<evidence type="ECO:0000256" key="3">
    <source>
        <dbReference type="ARBA" id="ARBA00022827"/>
    </source>
</evidence>
<dbReference type="Gene3D" id="3.90.700.10">
    <property type="entry name" value="Succinate dehydrogenase/fumarate reductase flavoprotein, catalytic domain"/>
    <property type="match status" value="1"/>
</dbReference>
<dbReference type="Gene3D" id="3.50.50.60">
    <property type="entry name" value="FAD/NAD(P)-binding domain"/>
    <property type="match status" value="2"/>
</dbReference>
<evidence type="ECO:0000313" key="7">
    <source>
        <dbReference type="Proteomes" id="UP000037507"/>
    </source>
</evidence>
<name>A0A2T7UBG4_9BURK</name>
<evidence type="ECO:0000256" key="4">
    <source>
        <dbReference type="ARBA" id="ARBA00023002"/>
    </source>
</evidence>
<evidence type="ECO:0000313" key="6">
    <source>
        <dbReference type="EMBL" id="PVE42055.1"/>
    </source>
</evidence>
<dbReference type="AlphaFoldDB" id="A0A2T7UBG4"/>
<dbReference type="Proteomes" id="UP000037507">
    <property type="component" value="Unassembled WGS sequence"/>
</dbReference>
<dbReference type="OrthoDB" id="9813348at2"/>
<organism evidence="6 7">
    <name type="scientific">Limnohabitans planktonicus II-D5</name>
    <dbReference type="NCBI Taxonomy" id="1293045"/>
    <lineage>
        <taxon>Bacteria</taxon>
        <taxon>Pseudomonadati</taxon>
        <taxon>Pseudomonadota</taxon>
        <taxon>Betaproteobacteria</taxon>
        <taxon>Burkholderiales</taxon>
        <taxon>Comamonadaceae</taxon>
        <taxon>Limnohabitans</taxon>
    </lineage>
</organism>
<comment type="caution">
    <text evidence="6">The sequence shown here is derived from an EMBL/GenBank/DDBJ whole genome shotgun (WGS) entry which is preliminary data.</text>
</comment>
<dbReference type="PANTHER" id="PTHR43400:SF10">
    <property type="entry name" value="3-OXOSTEROID 1-DEHYDROGENASE"/>
    <property type="match status" value="1"/>
</dbReference>
<evidence type="ECO:0000256" key="1">
    <source>
        <dbReference type="ARBA" id="ARBA00001974"/>
    </source>
</evidence>
<keyword evidence="7" id="KW-1185">Reference proteome</keyword>
<comment type="cofactor">
    <cofactor evidence="1">
        <name>FAD</name>
        <dbReference type="ChEBI" id="CHEBI:57692"/>
    </cofactor>
</comment>
<keyword evidence="4" id="KW-0560">Oxidoreductase</keyword>
<dbReference type="InterPro" id="IPR027477">
    <property type="entry name" value="Succ_DH/fumarate_Rdtase_cat_sf"/>
</dbReference>
<dbReference type="GO" id="GO:0008202">
    <property type="term" value="P:steroid metabolic process"/>
    <property type="evidence" value="ECO:0007669"/>
    <property type="project" value="UniProtKB-ARBA"/>
</dbReference>
<sequence>MMLECDVLVAGSGAAGLAAAVTAAHQGLRVVVVEKAPVFGGTSCFSAGLVWIPGSRQARAAGIEDDPALALQYLRGEGGAYTDEAKAEAYVRQAADIFAWFEDHTHVSYHLSPLWPDYHQGVAGASRGGRSLGANPFDARRLGPRMRDLRPPLSSTTIFGGMIVGREDLIHYYGMSKSWQSRGVVGRRFLRYVMDRLGGHGRSTRLSNGNALVAMLALSAFERDVDLRLNTPVQQLLVEDGRVAGAMVQTPEGPCEIRARAGVVLACGGFPASPELRARYYNHVTAGKNHRTAAPSGNTGDALHLAGQAGVAIKDTQHHPAAWTPMSLVPQADGTDVPFPHYNDRGKAGYIAVDRRGRRFISESLSYHDFVPAMINACRDDAEVCSWIVCDSRAIRQYGLGRVPPWPLPIGSFVGSGYLKRGQTLDELAQACGIDATGLRQTVARLNAGAERGIDEEFNKGADVYERFNGSRGHAPNPCVAAIEQGPFYAVKVVPGDIGSFVGLRTDEHARALDVQGQPIEGLYVAGNDAASFMGGTYPGAGITLGPAMIFGHIAARHAAQRLHVA</sequence>
<dbReference type="GO" id="GO:0016491">
    <property type="term" value="F:oxidoreductase activity"/>
    <property type="evidence" value="ECO:0007669"/>
    <property type="project" value="UniProtKB-KW"/>
</dbReference>
<keyword evidence="2" id="KW-0285">Flavoprotein</keyword>
<dbReference type="InterPro" id="IPR003953">
    <property type="entry name" value="FAD-dep_OxRdtase_2_FAD-bd"/>
</dbReference>
<dbReference type="SUPFAM" id="SSF56425">
    <property type="entry name" value="Succinate dehydrogenase/fumarate reductase flavoprotein, catalytic domain"/>
    <property type="match status" value="1"/>
</dbReference>
<reference evidence="6" key="1">
    <citation type="submission" date="2017-04" db="EMBL/GenBank/DDBJ databases">
        <title>Unexpected and diverse lifestyles within the genus Limnohabitans.</title>
        <authorList>
            <person name="Kasalicky V."/>
            <person name="Mehrshad M."/>
            <person name="Andrei S.-A."/>
            <person name="Salcher M."/>
            <person name="Kratochvilova H."/>
            <person name="Simek K."/>
            <person name="Ghai R."/>
        </authorList>
    </citation>
    <scope>NUCLEOTIDE SEQUENCE [LARGE SCALE GENOMIC DNA]</scope>
    <source>
        <strain evidence="6">II-D5</strain>
    </source>
</reference>
<dbReference type="InterPro" id="IPR036188">
    <property type="entry name" value="FAD/NAD-bd_sf"/>
</dbReference>
<dbReference type="RefSeq" id="WP_053169309.1">
    <property type="nucleotide sequence ID" value="NZ_LFYT02000020.1"/>
</dbReference>
<dbReference type="Pfam" id="PF00890">
    <property type="entry name" value="FAD_binding_2"/>
    <property type="match status" value="1"/>
</dbReference>
<dbReference type="EMBL" id="LFYT02000020">
    <property type="protein sequence ID" value="PVE42055.1"/>
    <property type="molecule type" value="Genomic_DNA"/>
</dbReference>
<protein>
    <submittedName>
        <fullName evidence="6">3-oxosteroid 1-dehydrogenase</fullName>
    </submittedName>
</protein>
<dbReference type="InterPro" id="IPR050315">
    <property type="entry name" value="FAD-oxidoreductase_2"/>
</dbReference>
<dbReference type="PRINTS" id="PR00411">
    <property type="entry name" value="PNDRDTASEI"/>
</dbReference>
<proteinExistence type="predicted"/>
<dbReference type="PANTHER" id="PTHR43400">
    <property type="entry name" value="FUMARATE REDUCTASE"/>
    <property type="match status" value="1"/>
</dbReference>
<evidence type="ECO:0000259" key="5">
    <source>
        <dbReference type="Pfam" id="PF00890"/>
    </source>
</evidence>